<protein>
    <recommendedName>
        <fullName evidence="2">RNase H type-1 domain-containing protein</fullName>
    </recommendedName>
</protein>
<dbReference type="InterPro" id="IPR002156">
    <property type="entry name" value="RNaseH_domain"/>
</dbReference>
<evidence type="ECO:0000256" key="1">
    <source>
        <dbReference type="SAM" id="Phobius"/>
    </source>
</evidence>
<name>A0AAD9U0M5_9ROSI</name>
<dbReference type="AlphaFoldDB" id="A0AAD9U0M5"/>
<keyword evidence="1" id="KW-0812">Transmembrane</keyword>
<comment type="caution">
    <text evidence="3">The sequence shown here is derived from an EMBL/GenBank/DDBJ whole genome shotgun (WGS) entry which is preliminary data.</text>
</comment>
<reference evidence="3" key="1">
    <citation type="journal article" date="2023" name="Plant J.">
        <title>Genome sequences and population genomics provide insights into the demographic history, inbreeding, and mutation load of two 'living fossil' tree species of Dipteronia.</title>
        <authorList>
            <person name="Feng Y."/>
            <person name="Comes H.P."/>
            <person name="Chen J."/>
            <person name="Zhu S."/>
            <person name="Lu R."/>
            <person name="Zhang X."/>
            <person name="Li P."/>
            <person name="Qiu J."/>
            <person name="Olsen K.M."/>
            <person name="Qiu Y."/>
        </authorList>
    </citation>
    <scope>NUCLEOTIDE SEQUENCE</scope>
    <source>
        <strain evidence="3">KIB01</strain>
    </source>
</reference>
<sequence>MMPTPRFWLSQVPLKIRLLIGANRWWRCFKVNTDAAVNRISKWIDVGIMVAEGVALLRRIRFAVDSGLVHAFIDFDAKAVVDLVLIDVAPQANVGVIISDILSLTYCNVIYISYMSRSANMVAHSLATLVCLLLRIVFGSSLVLLLWSP</sequence>
<dbReference type="GO" id="GO:0004523">
    <property type="term" value="F:RNA-DNA hybrid ribonuclease activity"/>
    <property type="evidence" value="ECO:0007669"/>
    <property type="project" value="InterPro"/>
</dbReference>
<dbReference type="Pfam" id="PF13456">
    <property type="entry name" value="RVT_3"/>
    <property type="match status" value="1"/>
</dbReference>
<keyword evidence="1" id="KW-0472">Membrane</keyword>
<evidence type="ECO:0000313" key="3">
    <source>
        <dbReference type="EMBL" id="KAK2645725.1"/>
    </source>
</evidence>
<organism evidence="3 4">
    <name type="scientific">Dipteronia dyeriana</name>
    <dbReference type="NCBI Taxonomy" id="168575"/>
    <lineage>
        <taxon>Eukaryota</taxon>
        <taxon>Viridiplantae</taxon>
        <taxon>Streptophyta</taxon>
        <taxon>Embryophyta</taxon>
        <taxon>Tracheophyta</taxon>
        <taxon>Spermatophyta</taxon>
        <taxon>Magnoliopsida</taxon>
        <taxon>eudicotyledons</taxon>
        <taxon>Gunneridae</taxon>
        <taxon>Pentapetalae</taxon>
        <taxon>rosids</taxon>
        <taxon>malvids</taxon>
        <taxon>Sapindales</taxon>
        <taxon>Sapindaceae</taxon>
        <taxon>Hippocastanoideae</taxon>
        <taxon>Acereae</taxon>
        <taxon>Dipteronia</taxon>
    </lineage>
</organism>
<gene>
    <name evidence="3" type="ORF">Ddye_020920</name>
</gene>
<accession>A0AAD9U0M5</accession>
<keyword evidence="4" id="KW-1185">Reference proteome</keyword>
<feature type="domain" description="RNase H type-1" evidence="2">
    <location>
        <begin position="48"/>
        <end position="128"/>
    </location>
</feature>
<keyword evidence="1" id="KW-1133">Transmembrane helix</keyword>
<dbReference type="GO" id="GO:0003676">
    <property type="term" value="F:nucleic acid binding"/>
    <property type="evidence" value="ECO:0007669"/>
    <property type="project" value="InterPro"/>
</dbReference>
<evidence type="ECO:0000259" key="2">
    <source>
        <dbReference type="Pfam" id="PF13456"/>
    </source>
</evidence>
<proteinExistence type="predicted"/>
<evidence type="ECO:0000313" key="4">
    <source>
        <dbReference type="Proteomes" id="UP001280121"/>
    </source>
</evidence>
<dbReference type="EMBL" id="JANJYI010000006">
    <property type="protein sequence ID" value="KAK2645725.1"/>
    <property type="molecule type" value="Genomic_DNA"/>
</dbReference>
<feature type="transmembrane region" description="Helical" evidence="1">
    <location>
        <begin position="126"/>
        <end position="147"/>
    </location>
</feature>
<dbReference type="Proteomes" id="UP001280121">
    <property type="component" value="Unassembled WGS sequence"/>
</dbReference>
<feature type="transmembrane region" description="Helical" evidence="1">
    <location>
        <begin position="92"/>
        <end position="114"/>
    </location>
</feature>